<sequence length="86" mass="10381">MRFQDESGHLFQYTTVKSLIELHTQYYQQFYRYINFLTRQRRAAFFQHSSTHISPHERLHDQLSSANHHQTSAINSALRIQQRAFI</sequence>
<dbReference type="AlphaFoldDB" id="A0A5M9JK39"/>
<dbReference type="Proteomes" id="UP000322873">
    <property type="component" value="Unassembled WGS sequence"/>
</dbReference>
<gene>
    <name evidence="1" type="ORF">EYC84_001245</name>
</gene>
<protein>
    <submittedName>
        <fullName evidence="1">Uncharacterized protein</fullName>
    </submittedName>
</protein>
<name>A0A5M9JK39_MONFR</name>
<comment type="caution">
    <text evidence="1">The sequence shown here is derived from an EMBL/GenBank/DDBJ whole genome shotgun (WGS) entry which is preliminary data.</text>
</comment>
<proteinExistence type="predicted"/>
<organism evidence="1 2">
    <name type="scientific">Monilinia fructicola</name>
    <name type="common">Brown rot fungus</name>
    <name type="synonym">Ciboria fructicola</name>
    <dbReference type="NCBI Taxonomy" id="38448"/>
    <lineage>
        <taxon>Eukaryota</taxon>
        <taxon>Fungi</taxon>
        <taxon>Dikarya</taxon>
        <taxon>Ascomycota</taxon>
        <taxon>Pezizomycotina</taxon>
        <taxon>Leotiomycetes</taxon>
        <taxon>Helotiales</taxon>
        <taxon>Sclerotiniaceae</taxon>
        <taxon>Monilinia</taxon>
    </lineage>
</organism>
<evidence type="ECO:0000313" key="2">
    <source>
        <dbReference type="Proteomes" id="UP000322873"/>
    </source>
</evidence>
<evidence type="ECO:0000313" key="1">
    <source>
        <dbReference type="EMBL" id="KAA8569641.1"/>
    </source>
</evidence>
<reference evidence="1 2" key="1">
    <citation type="submission" date="2019-06" db="EMBL/GenBank/DDBJ databases">
        <title>Genome Sequence of the Brown Rot Fungal Pathogen Monilinia fructicola.</title>
        <authorList>
            <person name="De Miccolis Angelini R.M."/>
            <person name="Landi L."/>
            <person name="Abate D."/>
            <person name="Pollastro S."/>
            <person name="Romanazzi G."/>
            <person name="Faretra F."/>
        </authorList>
    </citation>
    <scope>NUCLEOTIDE SEQUENCE [LARGE SCALE GENOMIC DNA]</scope>
    <source>
        <strain evidence="1 2">Mfrc123</strain>
    </source>
</reference>
<accession>A0A5M9JK39</accession>
<keyword evidence="2" id="KW-1185">Reference proteome</keyword>
<dbReference type="EMBL" id="VICG01000008">
    <property type="protein sequence ID" value="KAA8569641.1"/>
    <property type="molecule type" value="Genomic_DNA"/>
</dbReference>